<evidence type="ECO:0000313" key="3">
    <source>
        <dbReference type="Proteomes" id="UP000566711"/>
    </source>
</evidence>
<protein>
    <submittedName>
        <fullName evidence="2">Uncharacterized protein</fullName>
    </submittedName>
</protein>
<keyword evidence="3" id="KW-1185">Reference proteome</keyword>
<evidence type="ECO:0000256" key="1">
    <source>
        <dbReference type="SAM" id="MobiDB-lite"/>
    </source>
</evidence>
<organism evidence="2 3">
    <name type="scientific">Rugamonas fusca</name>
    <dbReference type="NCBI Taxonomy" id="2758568"/>
    <lineage>
        <taxon>Bacteria</taxon>
        <taxon>Pseudomonadati</taxon>
        <taxon>Pseudomonadota</taxon>
        <taxon>Betaproteobacteria</taxon>
        <taxon>Burkholderiales</taxon>
        <taxon>Oxalobacteraceae</taxon>
        <taxon>Telluria group</taxon>
        <taxon>Rugamonas</taxon>
    </lineage>
</organism>
<evidence type="ECO:0000313" key="2">
    <source>
        <dbReference type="EMBL" id="MBA5605851.1"/>
    </source>
</evidence>
<dbReference type="RefSeq" id="WP_182217257.1">
    <property type="nucleotide sequence ID" value="NZ_JACEZS010000008.1"/>
</dbReference>
<feature type="region of interest" description="Disordered" evidence="1">
    <location>
        <begin position="103"/>
        <end position="135"/>
    </location>
</feature>
<name>A0A7W2EH50_9BURK</name>
<sequence length="135" mass="14295">MITRTDWGVAAIAIVLATLAAIDDQHERAKNAVAMNEVKAAIKDGELKRRKDAAAVASGLRTEKAQAATDHYFNNLRTEYETEQKSNPGIGCVLDPVSLRRWNDANAQSDGAAPGEPDGGLPAAAPPDGATERSQ</sequence>
<dbReference type="Proteomes" id="UP000566711">
    <property type="component" value="Unassembled WGS sequence"/>
</dbReference>
<dbReference type="AlphaFoldDB" id="A0A7W2EH50"/>
<feature type="compositionally biased region" description="Low complexity" evidence="1">
    <location>
        <begin position="110"/>
        <end position="129"/>
    </location>
</feature>
<reference evidence="2 3" key="1">
    <citation type="submission" date="2020-07" db="EMBL/GenBank/DDBJ databases">
        <title>Novel species isolated from subtropical streams in China.</title>
        <authorList>
            <person name="Lu H."/>
        </authorList>
    </citation>
    <scope>NUCLEOTIDE SEQUENCE [LARGE SCALE GENOMIC DNA]</scope>
    <source>
        <strain evidence="2 3">FT3S</strain>
    </source>
</reference>
<proteinExistence type="predicted"/>
<dbReference type="EMBL" id="JACEZS010000008">
    <property type="protein sequence ID" value="MBA5605851.1"/>
    <property type="molecule type" value="Genomic_DNA"/>
</dbReference>
<accession>A0A7W2EH50</accession>
<comment type="caution">
    <text evidence="2">The sequence shown here is derived from an EMBL/GenBank/DDBJ whole genome shotgun (WGS) entry which is preliminary data.</text>
</comment>
<gene>
    <name evidence="2" type="ORF">H3H36_10815</name>
</gene>